<sequence>MNVQRLINNARENAINEHLFLTTCSTRHADPVDHQDDTIDSDTPIIDKIIGESGEEAIPIMINFTTTEFEALWSMVETPLTTQ</sequence>
<keyword evidence="3" id="KW-1185">Reference proteome</keyword>
<accession>A0A485LDM0</accession>
<gene>
    <name evidence="2" type="primary">Aste57867_19849</name>
    <name evidence="1" type="ORF">As57867_019784</name>
    <name evidence="2" type="ORF">ASTE57867_19849</name>
</gene>
<reference evidence="1" key="2">
    <citation type="submission" date="2019-06" db="EMBL/GenBank/DDBJ databases">
        <title>Genomics analysis of Aphanomyces spp. identifies a new class of oomycete effector associated with host adaptation.</title>
        <authorList>
            <person name="Gaulin E."/>
        </authorList>
    </citation>
    <scope>NUCLEOTIDE SEQUENCE</scope>
    <source>
        <strain evidence="1">CBS 578.67</strain>
    </source>
</reference>
<evidence type="ECO:0000313" key="1">
    <source>
        <dbReference type="EMBL" id="KAF0688534.1"/>
    </source>
</evidence>
<protein>
    <submittedName>
        <fullName evidence="2">Aste57867_19849 protein</fullName>
    </submittedName>
</protein>
<dbReference type="Proteomes" id="UP000332933">
    <property type="component" value="Unassembled WGS sequence"/>
</dbReference>
<evidence type="ECO:0000313" key="2">
    <source>
        <dbReference type="EMBL" id="VFT96547.1"/>
    </source>
</evidence>
<dbReference type="EMBL" id="VJMH01006717">
    <property type="protein sequence ID" value="KAF0688534.1"/>
    <property type="molecule type" value="Genomic_DNA"/>
</dbReference>
<dbReference type="EMBL" id="CAADRA010006740">
    <property type="protein sequence ID" value="VFT96547.1"/>
    <property type="molecule type" value="Genomic_DNA"/>
</dbReference>
<reference evidence="2 3" key="1">
    <citation type="submission" date="2019-03" db="EMBL/GenBank/DDBJ databases">
        <authorList>
            <person name="Gaulin E."/>
            <person name="Dumas B."/>
        </authorList>
    </citation>
    <scope>NUCLEOTIDE SEQUENCE [LARGE SCALE GENOMIC DNA]</scope>
    <source>
        <strain evidence="2">CBS 568.67</strain>
    </source>
</reference>
<dbReference type="AlphaFoldDB" id="A0A485LDM0"/>
<name>A0A485LDM0_9STRA</name>
<proteinExistence type="predicted"/>
<evidence type="ECO:0000313" key="3">
    <source>
        <dbReference type="Proteomes" id="UP000332933"/>
    </source>
</evidence>
<organism evidence="2 3">
    <name type="scientific">Aphanomyces stellatus</name>
    <dbReference type="NCBI Taxonomy" id="120398"/>
    <lineage>
        <taxon>Eukaryota</taxon>
        <taxon>Sar</taxon>
        <taxon>Stramenopiles</taxon>
        <taxon>Oomycota</taxon>
        <taxon>Saprolegniomycetes</taxon>
        <taxon>Saprolegniales</taxon>
        <taxon>Verrucalvaceae</taxon>
        <taxon>Aphanomyces</taxon>
    </lineage>
</organism>